<dbReference type="InterPro" id="IPR036177">
    <property type="entry name" value="Peptidase_M55_sf"/>
</dbReference>
<keyword evidence="2" id="KW-1185">Reference proteome</keyword>
<dbReference type="SUPFAM" id="SSF63992">
    <property type="entry name" value="Dipeptide transport protein"/>
    <property type="match status" value="1"/>
</dbReference>
<name>A0A1B9NIM8_9MICO</name>
<dbReference type="Proteomes" id="UP000093355">
    <property type="component" value="Unassembled WGS sequence"/>
</dbReference>
<comment type="caution">
    <text evidence="1">The sequence shown here is derived from an EMBL/GenBank/DDBJ whole genome shotgun (WGS) entry which is preliminary data.</text>
</comment>
<evidence type="ECO:0000313" key="2">
    <source>
        <dbReference type="Proteomes" id="UP000093355"/>
    </source>
</evidence>
<dbReference type="Pfam" id="PF04951">
    <property type="entry name" value="Peptidase_M55"/>
    <property type="match status" value="1"/>
</dbReference>
<dbReference type="Gene3D" id="3.30.1360.130">
    <property type="entry name" value="Dipeptide transport protein"/>
    <property type="match status" value="1"/>
</dbReference>
<dbReference type="EMBL" id="LXMD01000002">
    <property type="protein sequence ID" value="OCG76458.1"/>
    <property type="molecule type" value="Genomic_DNA"/>
</dbReference>
<protein>
    <submittedName>
        <fullName evidence="1">Peptidase M55</fullName>
    </submittedName>
</protein>
<gene>
    <name evidence="1" type="ORF">A7J15_11780</name>
</gene>
<dbReference type="RefSeq" id="WP_067028217.1">
    <property type="nucleotide sequence ID" value="NZ_CP038256.1"/>
</dbReference>
<dbReference type="AlphaFoldDB" id="A0A1B9NIM8"/>
<dbReference type="OrthoDB" id="9785420at2"/>
<dbReference type="InterPro" id="IPR007035">
    <property type="entry name" value="Peptidase_M55"/>
</dbReference>
<dbReference type="Gene3D" id="3.40.50.10780">
    <property type="entry name" value="Dipeptide transport protein"/>
    <property type="match status" value="1"/>
</dbReference>
<evidence type="ECO:0000313" key="1">
    <source>
        <dbReference type="EMBL" id="OCG76458.1"/>
    </source>
</evidence>
<dbReference type="CDD" id="cd08663">
    <property type="entry name" value="DAP_dppA_1"/>
    <property type="match status" value="1"/>
</dbReference>
<sequence>MKIWISCDMEGVAGVVSWDQCRPTTPVAYALGCKLMLDEVNAAIEGAIEGGATEIIVNDSHGKMANLDPSALVGEAKYLAGSHKPMYMMQGLDDSVDAAFFIGYHGSISGEPSAMSHTYNPEVFQGARLNGTWVGESGINALVTGHYGVPIALVSGDQVTQAETSLIAPEAEYVLTKESISRFSALNLHPTTSQRLIREAAKRAVEKVAAGQIADRPIETPAALELDVQTADMADVATWVGGVELTGSRRTVKIEGDDLLDVFRRFVAVNYITRQAGGR</sequence>
<dbReference type="InterPro" id="IPR027476">
    <property type="entry name" value="DppA_N"/>
</dbReference>
<organism evidence="1 2">
    <name type="scientific">Microbacterium sediminis</name>
    <dbReference type="NCBI Taxonomy" id="904291"/>
    <lineage>
        <taxon>Bacteria</taxon>
        <taxon>Bacillati</taxon>
        <taxon>Actinomycetota</taxon>
        <taxon>Actinomycetes</taxon>
        <taxon>Micrococcales</taxon>
        <taxon>Microbacteriaceae</taxon>
        <taxon>Microbacterium</taxon>
    </lineage>
</organism>
<dbReference type="PIRSF" id="PIRSF015853">
    <property type="entry name" value="Pep_DppA"/>
    <property type="match status" value="1"/>
</dbReference>
<reference evidence="1 2" key="1">
    <citation type="submission" date="2016-05" db="EMBL/GenBank/DDBJ databases">
        <authorList>
            <person name="Lavstsen T."/>
            <person name="Jespersen J.S."/>
        </authorList>
    </citation>
    <scope>NUCLEOTIDE SEQUENCE [LARGE SCALE GENOMIC DNA]</scope>
    <source>
        <strain evidence="1 2">YLB-01</strain>
    </source>
</reference>
<proteinExistence type="predicted"/>
<dbReference type="STRING" id="904291.A7J15_11780"/>
<accession>A0A1B9NIM8</accession>